<evidence type="ECO:0000256" key="3">
    <source>
        <dbReference type="ARBA" id="ARBA00023163"/>
    </source>
</evidence>
<keyword evidence="7" id="KW-1185">Reference proteome</keyword>
<name>A0A242KDL8_9ENTE</name>
<dbReference type="InterPro" id="IPR036388">
    <property type="entry name" value="WH-like_DNA-bd_sf"/>
</dbReference>
<keyword evidence="2" id="KW-0238">DNA-binding</keyword>
<evidence type="ECO:0000256" key="1">
    <source>
        <dbReference type="ARBA" id="ARBA00023015"/>
    </source>
</evidence>
<dbReference type="AlphaFoldDB" id="A0A242KDL8"/>
<dbReference type="InterPro" id="IPR050679">
    <property type="entry name" value="Bact_HTH_transcr_reg"/>
</dbReference>
<organism evidence="5">
    <name type="scientific">Candidatus Enterococcus clewellii</name>
    <dbReference type="NCBI Taxonomy" id="1834193"/>
    <lineage>
        <taxon>Bacteria</taxon>
        <taxon>Bacillati</taxon>
        <taxon>Bacillota</taxon>
        <taxon>Bacilli</taxon>
        <taxon>Lactobacillales</taxon>
        <taxon>Enterococcaceae</taxon>
        <taxon>Enterococcus</taxon>
    </lineage>
</organism>
<dbReference type="RefSeq" id="WP_086347967.1">
    <property type="nucleotide sequence ID" value="NZ_CP147247.1"/>
</dbReference>
<evidence type="ECO:0000313" key="5">
    <source>
        <dbReference type="EMBL" id="OTP19056.1"/>
    </source>
</evidence>
<reference evidence="6" key="2">
    <citation type="submission" date="2017-05" db="EMBL/GenBank/DDBJ databases">
        <authorList>
            <consortium name="The Broad Institute Genomics Platform"/>
            <consortium name="The Broad Institute Genomic Center for Infectious Diseases"/>
            <person name="Earl A."/>
            <person name="Manson A."/>
            <person name="Schwartman J."/>
            <person name="Gilmore M."/>
            <person name="Abouelleil A."/>
            <person name="Cao P."/>
            <person name="Chapman S."/>
            <person name="Cusick C."/>
            <person name="Shea T."/>
            <person name="Young S."/>
            <person name="Neafsey D."/>
            <person name="Nusbaum C."/>
            <person name="Birren B."/>
        </authorList>
    </citation>
    <scope>NUCLEOTIDE SEQUENCE</scope>
    <source>
        <strain evidence="6">9E7_DIV0242</strain>
    </source>
</reference>
<dbReference type="EMBL" id="NGMM01000001">
    <property type="protein sequence ID" value="OTP19056.1"/>
    <property type="molecule type" value="Genomic_DNA"/>
</dbReference>
<reference evidence="6" key="3">
    <citation type="submission" date="2024-03" db="EMBL/GenBank/DDBJ databases">
        <title>The Genome Sequence of Enterococcus sp. DIV0242b.</title>
        <authorList>
            <consortium name="The Broad Institute Genomics Platform"/>
            <consortium name="The Broad Institute Microbial Omics Core"/>
            <consortium name="The Broad Institute Genomic Center for Infectious Diseases"/>
            <person name="Earl A."/>
            <person name="Manson A."/>
            <person name="Gilmore M."/>
            <person name="Schwartman J."/>
            <person name="Shea T."/>
            <person name="Abouelleil A."/>
            <person name="Cao P."/>
            <person name="Chapman S."/>
            <person name="Cusick C."/>
            <person name="Young S."/>
            <person name="Neafsey D."/>
            <person name="Nusbaum C."/>
            <person name="Birren B."/>
        </authorList>
    </citation>
    <scope>NUCLEOTIDE SEQUENCE</scope>
    <source>
        <strain evidence="6">9E7_DIV0242</strain>
    </source>
</reference>
<dbReference type="InterPro" id="IPR028978">
    <property type="entry name" value="Chorismate_lyase_/UTRA_dom_sf"/>
</dbReference>
<dbReference type="SUPFAM" id="SSF46785">
    <property type="entry name" value="Winged helix' DNA-binding domain"/>
    <property type="match status" value="1"/>
</dbReference>
<dbReference type="OrthoDB" id="457376at2"/>
<dbReference type="GO" id="GO:0003700">
    <property type="term" value="F:DNA-binding transcription factor activity"/>
    <property type="evidence" value="ECO:0007669"/>
    <property type="project" value="InterPro"/>
</dbReference>
<evidence type="ECO:0000313" key="7">
    <source>
        <dbReference type="Proteomes" id="UP000195141"/>
    </source>
</evidence>
<proteinExistence type="predicted"/>
<evidence type="ECO:0000313" key="6">
    <source>
        <dbReference type="EMBL" id="WYJ89127.1"/>
    </source>
</evidence>
<dbReference type="Gene3D" id="3.40.1410.10">
    <property type="entry name" value="Chorismate lyase-like"/>
    <property type="match status" value="1"/>
</dbReference>
<gene>
    <name evidence="6" type="ORF">A5888_000846</name>
    <name evidence="5" type="ORF">A5888_000870</name>
</gene>
<dbReference type="InterPro" id="IPR036390">
    <property type="entry name" value="WH_DNA-bd_sf"/>
</dbReference>
<dbReference type="Pfam" id="PF07702">
    <property type="entry name" value="UTRA"/>
    <property type="match status" value="1"/>
</dbReference>
<accession>A0A242KDL8</accession>
<keyword evidence="1" id="KW-0805">Transcription regulation</keyword>
<dbReference type="CDD" id="cd07377">
    <property type="entry name" value="WHTH_GntR"/>
    <property type="match status" value="1"/>
</dbReference>
<evidence type="ECO:0000256" key="2">
    <source>
        <dbReference type="ARBA" id="ARBA00023125"/>
    </source>
</evidence>
<dbReference type="InterPro" id="IPR011663">
    <property type="entry name" value="UTRA"/>
</dbReference>
<feature type="domain" description="HTH gntR-type" evidence="4">
    <location>
        <begin position="2"/>
        <end position="70"/>
    </location>
</feature>
<keyword evidence="3" id="KW-0804">Transcription</keyword>
<dbReference type="PANTHER" id="PTHR44846">
    <property type="entry name" value="MANNOSYL-D-GLYCERATE TRANSPORT/METABOLISM SYSTEM REPRESSOR MNGR-RELATED"/>
    <property type="match status" value="1"/>
</dbReference>
<dbReference type="Proteomes" id="UP000195141">
    <property type="component" value="Chromosome"/>
</dbReference>
<dbReference type="SMART" id="SM00866">
    <property type="entry name" value="UTRA"/>
    <property type="match status" value="1"/>
</dbReference>
<dbReference type="GO" id="GO:0045892">
    <property type="term" value="P:negative regulation of DNA-templated transcription"/>
    <property type="evidence" value="ECO:0007669"/>
    <property type="project" value="TreeGrafter"/>
</dbReference>
<protein>
    <submittedName>
        <fullName evidence="5">GntR family transcriptional regulator</fullName>
    </submittedName>
</protein>
<dbReference type="SUPFAM" id="SSF64288">
    <property type="entry name" value="Chorismate lyase-like"/>
    <property type="match status" value="1"/>
</dbReference>
<dbReference type="InterPro" id="IPR000524">
    <property type="entry name" value="Tscrpt_reg_HTH_GntR"/>
</dbReference>
<dbReference type="PROSITE" id="PS50949">
    <property type="entry name" value="HTH_GNTR"/>
    <property type="match status" value="1"/>
</dbReference>
<dbReference type="Pfam" id="PF00392">
    <property type="entry name" value="GntR"/>
    <property type="match status" value="1"/>
</dbReference>
<reference evidence="5" key="1">
    <citation type="submission" date="2017-05" db="EMBL/GenBank/DDBJ databases">
        <title>The Genome Sequence of Enterococcus sp. 9E7_DIV0242.</title>
        <authorList>
            <consortium name="The Broad Institute Genomics Platform"/>
            <consortium name="The Broad Institute Genomic Center for Infectious Diseases"/>
            <person name="Earl A."/>
            <person name="Manson A."/>
            <person name="Schwartman J."/>
            <person name="Gilmore M."/>
            <person name="Abouelleil A."/>
            <person name="Cao P."/>
            <person name="Chapman S."/>
            <person name="Cusick C."/>
            <person name="Shea T."/>
            <person name="Young S."/>
            <person name="Neafsey D."/>
            <person name="Nusbaum C."/>
            <person name="Birren B."/>
        </authorList>
    </citation>
    <scope>NUCLEOTIDE SEQUENCE [LARGE SCALE GENOMIC DNA]</scope>
    <source>
        <strain evidence="5">9E7_DIV0242</strain>
    </source>
</reference>
<dbReference type="Gene3D" id="1.10.10.10">
    <property type="entry name" value="Winged helix-like DNA-binding domain superfamily/Winged helix DNA-binding domain"/>
    <property type="match status" value="1"/>
</dbReference>
<sequence>MIPKYEQIKQDLLREIKNHTFIPGDKFYSEADIKRNYSVSSITAVKALNELTNAGYLYRVQGKGTFVSKSKISQSVKFSDIELHAIDTEKVEVLSVKEEQEPAILKELGLPSNSSYYKIIRVRSFDAVPFLIHITHLPKKLVKEPISDDLSIYSSIYERVRKDFGIDLFSLSSTETNEIVFPDDPELLNLLNLSFREPAVKQVKHSYLPDRSVAEYIISYKHWKYFKTKIEVEAE</sequence>
<dbReference type="SMART" id="SM00345">
    <property type="entry name" value="HTH_GNTR"/>
    <property type="match status" value="1"/>
</dbReference>
<dbReference type="EMBL" id="CP147247">
    <property type="protein sequence ID" value="WYJ89127.1"/>
    <property type="molecule type" value="Genomic_DNA"/>
</dbReference>
<dbReference type="GO" id="GO:0003677">
    <property type="term" value="F:DNA binding"/>
    <property type="evidence" value="ECO:0007669"/>
    <property type="project" value="UniProtKB-KW"/>
</dbReference>
<dbReference type="PANTHER" id="PTHR44846:SF17">
    <property type="entry name" value="GNTR-FAMILY TRANSCRIPTIONAL REGULATOR"/>
    <property type="match status" value="1"/>
</dbReference>
<evidence type="ECO:0000259" key="4">
    <source>
        <dbReference type="PROSITE" id="PS50949"/>
    </source>
</evidence>